<dbReference type="InterPro" id="IPR046358">
    <property type="entry name" value="Flagellin_C"/>
</dbReference>
<protein>
    <recommendedName>
        <fullName evidence="4">Flagellin</fullName>
    </recommendedName>
</protein>
<comment type="subcellular location">
    <subcellularLocation>
        <location evidence="4">Secreted</location>
    </subcellularLocation>
    <subcellularLocation>
        <location evidence="4">Bacterial flagellum</location>
    </subcellularLocation>
</comment>
<dbReference type="Gene3D" id="6.10.10.10">
    <property type="entry name" value="Flagellar export chaperone, C-terminal domain"/>
    <property type="match status" value="1"/>
</dbReference>
<keyword evidence="8" id="KW-1185">Reference proteome</keyword>
<dbReference type="Gene3D" id="1.20.1330.10">
    <property type="entry name" value="f41 fragment of flagellin, N-terminal domain"/>
    <property type="match status" value="1"/>
</dbReference>
<comment type="similarity">
    <text evidence="1 4">Belongs to the bacterial flagellin family.</text>
</comment>
<dbReference type="InterPro" id="IPR001492">
    <property type="entry name" value="Flagellin"/>
</dbReference>
<dbReference type="SUPFAM" id="SSF64518">
    <property type="entry name" value="Phase 1 flagellin"/>
    <property type="match status" value="1"/>
</dbReference>
<evidence type="ECO:0000256" key="2">
    <source>
        <dbReference type="ARBA" id="ARBA00022525"/>
    </source>
</evidence>
<dbReference type="InterPro" id="IPR010810">
    <property type="entry name" value="Flagellin_hook_IN_motif"/>
</dbReference>
<dbReference type="GO" id="GO:0009288">
    <property type="term" value="C:bacterial-type flagellum"/>
    <property type="evidence" value="ECO:0007669"/>
    <property type="project" value="UniProtKB-SubCell"/>
</dbReference>
<evidence type="ECO:0000313" key="7">
    <source>
        <dbReference type="EMBL" id="TDQ48605.1"/>
    </source>
</evidence>
<dbReference type="PRINTS" id="PR00207">
    <property type="entry name" value="FLAGELLIN"/>
</dbReference>
<keyword evidence="3 4" id="KW-0975">Bacterial flagellum</keyword>
<dbReference type="EMBL" id="SNYM01000006">
    <property type="protein sequence ID" value="TDQ48605.1"/>
    <property type="molecule type" value="Genomic_DNA"/>
</dbReference>
<reference evidence="7 8" key="1">
    <citation type="submission" date="2019-03" db="EMBL/GenBank/DDBJ databases">
        <title>Genomic Encyclopedia of Type Strains, Phase IV (KMG-IV): sequencing the most valuable type-strain genomes for metagenomic binning, comparative biology and taxonomic classification.</title>
        <authorList>
            <person name="Goeker M."/>
        </authorList>
    </citation>
    <scope>NUCLEOTIDE SEQUENCE [LARGE SCALE GENOMIC DNA]</scope>
    <source>
        <strain evidence="7 8">DSM 103792</strain>
    </source>
</reference>
<dbReference type="AlphaFoldDB" id="A0A4R6UTE8"/>
<dbReference type="InterPro" id="IPR001029">
    <property type="entry name" value="Flagellin_N"/>
</dbReference>
<dbReference type="OrthoDB" id="9796789at2"/>
<dbReference type="GO" id="GO:0005198">
    <property type="term" value="F:structural molecule activity"/>
    <property type="evidence" value="ECO:0007669"/>
    <property type="project" value="UniProtKB-UniRule"/>
</dbReference>
<dbReference type="Pfam" id="PF00700">
    <property type="entry name" value="Flagellin_C"/>
    <property type="match status" value="1"/>
</dbReference>
<dbReference type="GO" id="GO:0005576">
    <property type="term" value="C:extracellular region"/>
    <property type="evidence" value="ECO:0007669"/>
    <property type="project" value="UniProtKB-SubCell"/>
</dbReference>
<dbReference type="Pfam" id="PF00669">
    <property type="entry name" value="Flagellin_N"/>
    <property type="match status" value="1"/>
</dbReference>
<feature type="domain" description="Flagellin N-terminal" evidence="5">
    <location>
        <begin position="5"/>
        <end position="141"/>
    </location>
</feature>
<dbReference type="Gene3D" id="2.170.280.10">
    <property type="entry name" value="f41 fragment of flagellin, middle domain"/>
    <property type="match status" value="1"/>
</dbReference>
<proteinExistence type="inferred from homology"/>
<keyword evidence="2 4" id="KW-0964">Secreted</keyword>
<evidence type="ECO:0000259" key="5">
    <source>
        <dbReference type="Pfam" id="PF00669"/>
    </source>
</evidence>
<dbReference type="Gene3D" id="2.30.220.10">
    <property type="entry name" value="f41 fragment of flagellin, C-terminal domain"/>
    <property type="match status" value="1"/>
</dbReference>
<evidence type="ECO:0000256" key="4">
    <source>
        <dbReference type="RuleBase" id="RU362073"/>
    </source>
</evidence>
<comment type="function">
    <text evidence="4">Flagellin is the subunit protein which polymerizes to form the filaments of bacterial flagella.</text>
</comment>
<evidence type="ECO:0000256" key="1">
    <source>
        <dbReference type="ARBA" id="ARBA00005709"/>
    </source>
</evidence>
<comment type="caution">
    <text evidence="7">The sequence shown here is derived from an EMBL/GenBank/DDBJ whole genome shotgun (WGS) entry which is preliminary data.</text>
</comment>
<dbReference type="InterPro" id="IPR042187">
    <property type="entry name" value="Flagellin_C_sub2"/>
</dbReference>
<dbReference type="Gene3D" id="6.10.280.190">
    <property type="match status" value="1"/>
</dbReference>
<dbReference type="PANTHER" id="PTHR42792">
    <property type="entry name" value="FLAGELLIN"/>
    <property type="match status" value="1"/>
</dbReference>
<dbReference type="RefSeq" id="WP_133589715.1">
    <property type="nucleotide sequence ID" value="NZ_CP037953.1"/>
</dbReference>
<evidence type="ECO:0000313" key="8">
    <source>
        <dbReference type="Proteomes" id="UP000295375"/>
    </source>
</evidence>
<accession>A0A4R6UTE8</accession>
<evidence type="ECO:0000256" key="3">
    <source>
        <dbReference type="ARBA" id="ARBA00023143"/>
    </source>
</evidence>
<name>A0A4R6UTE8_9GAMM</name>
<organism evidence="7 8">
    <name type="scientific">Permianibacter aggregans</name>
    <dbReference type="NCBI Taxonomy" id="1510150"/>
    <lineage>
        <taxon>Bacteria</taxon>
        <taxon>Pseudomonadati</taxon>
        <taxon>Pseudomonadota</taxon>
        <taxon>Gammaproteobacteria</taxon>
        <taxon>Pseudomonadales</taxon>
        <taxon>Pseudomonadaceae</taxon>
        <taxon>Permianibacter</taxon>
    </lineage>
</organism>
<gene>
    <name evidence="7" type="ORF">EV696_10645</name>
</gene>
<feature type="domain" description="Flagellin C-terminal" evidence="6">
    <location>
        <begin position="424"/>
        <end position="508"/>
    </location>
</feature>
<evidence type="ECO:0000259" key="6">
    <source>
        <dbReference type="Pfam" id="PF00700"/>
    </source>
</evidence>
<keyword evidence="7" id="KW-0966">Cell projection</keyword>
<dbReference type="Pfam" id="PF07196">
    <property type="entry name" value="Flagellin_IN"/>
    <property type="match status" value="2"/>
</dbReference>
<keyword evidence="7" id="KW-0282">Flagellum</keyword>
<sequence length="509" mass="51877">MGNTIATNVSSLNAQRQLTGTNNALQTTFQRLSSGFRINSAKDDAAGLQISNRLTSQISGLGVAARNANDGISLAQTAEGALQESTNILQRMRDLAIQSANGSNGSSERAALQQEVAQLQAELNRIADTTRFGSRTLLDGSFGTQTFQVGAQAFETITVATGNARANAVGSYQINFDDTAANALGGTIHTPGANFKAQTTTTNGLGGTTLTISGSLGKSTVTYAANATAKSIASSINAVTKDTGVSASARTNMKIDTLSAVGSVSFDLVSDNSTGISISASITDKADLSALAEAINRETAQTGVFATVSENKAAIILTNESGSDISIRNFTHSTAASTMEFTTVDFDGGFDANSEVGAAVSIAGSGATNATTAGALQFNSQRSYTVTAGANTDYFGVTTAVGGGLNAVSSVNIDSAAGAQNAIAVLDNALQAIDSIRGDLGAVQNRFQSTISNLNNVAENASAARSRIRDTDYAAETAQLAKNQVLQQAGLAVLAQANASSQSVLSLLQ</sequence>
<dbReference type="Proteomes" id="UP000295375">
    <property type="component" value="Unassembled WGS sequence"/>
</dbReference>
<keyword evidence="7" id="KW-0969">Cilium</keyword>
<dbReference type="PANTHER" id="PTHR42792:SF2">
    <property type="entry name" value="FLAGELLIN"/>
    <property type="match status" value="1"/>
</dbReference>